<evidence type="ECO:0000313" key="4">
    <source>
        <dbReference type="EMBL" id="KZZ98923.1"/>
    </source>
</evidence>
<evidence type="ECO:0000313" key="5">
    <source>
        <dbReference type="Proteomes" id="UP000078544"/>
    </source>
</evidence>
<dbReference type="GO" id="GO:0006508">
    <property type="term" value="P:proteolysis"/>
    <property type="evidence" value="ECO:0007669"/>
    <property type="project" value="UniProtKB-KW"/>
</dbReference>
<dbReference type="GO" id="GO:0008237">
    <property type="term" value="F:metallopeptidase activity"/>
    <property type="evidence" value="ECO:0007669"/>
    <property type="project" value="InterPro"/>
</dbReference>
<feature type="signal peptide" evidence="3">
    <location>
        <begin position="1"/>
        <end position="23"/>
    </location>
</feature>
<proteinExistence type="predicted"/>
<keyword evidence="5" id="KW-1185">Reference proteome</keyword>
<reference evidence="4 5" key="1">
    <citation type="journal article" date="2016" name="Genome Biol. Evol.">
        <title>Divergent and convergent evolution of fungal pathogenicity.</title>
        <authorList>
            <person name="Shang Y."/>
            <person name="Xiao G."/>
            <person name="Zheng P."/>
            <person name="Cen K."/>
            <person name="Zhan S."/>
            <person name="Wang C."/>
        </authorList>
    </citation>
    <scope>NUCLEOTIDE SEQUENCE [LARGE SCALE GENOMIC DNA]</scope>
    <source>
        <strain evidence="4 5">RCEF 2490</strain>
    </source>
</reference>
<evidence type="ECO:0000256" key="2">
    <source>
        <dbReference type="SAM" id="Phobius"/>
    </source>
</evidence>
<dbReference type="PANTHER" id="PTHR11905">
    <property type="entry name" value="ADAM A DISINTEGRIN AND METALLOPROTEASE DOMAIN"/>
    <property type="match status" value="1"/>
</dbReference>
<keyword evidence="4" id="KW-0378">Hydrolase</keyword>
<protein>
    <submittedName>
        <fullName evidence="4">ADAM protease ADM-B</fullName>
    </submittedName>
</protein>
<keyword evidence="2" id="KW-0472">Membrane</keyword>
<keyword evidence="2" id="KW-0812">Transmembrane</keyword>
<keyword evidence="2" id="KW-1133">Transmembrane helix</keyword>
<keyword evidence="3" id="KW-0732">Signal</keyword>
<dbReference type="EMBL" id="AZGY01000004">
    <property type="protein sequence ID" value="KZZ98923.1"/>
    <property type="molecule type" value="Genomic_DNA"/>
</dbReference>
<evidence type="ECO:0000256" key="1">
    <source>
        <dbReference type="SAM" id="MobiDB-lite"/>
    </source>
</evidence>
<dbReference type="AlphaFoldDB" id="A0A168ELG4"/>
<comment type="caution">
    <text evidence="4">The sequence shown here is derived from an EMBL/GenBank/DDBJ whole genome shotgun (WGS) entry which is preliminary data.</text>
</comment>
<organism evidence="4 5">
    <name type="scientific">Moelleriella libera RCEF 2490</name>
    <dbReference type="NCBI Taxonomy" id="1081109"/>
    <lineage>
        <taxon>Eukaryota</taxon>
        <taxon>Fungi</taxon>
        <taxon>Dikarya</taxon>
        <taxon>Ascomycota</taxon>
        <taxon>Pezizomycotina</taxon>
        <taxon>Sordariomycetes</taxon>
        <taxon>Hypocreomycetidae</taxon>
        <taxon>Hypocreales</taxon>
        <taxon>Clavicipitaceae</taxon>
        <taxon>Moelleriella</taxon>
    </lineage>
</organism>
<dbReference type="Gene3D" id="3.40.390.10">
    <property type="entry name" value="Collagenase (Catalytic Domain)"/>
    <property type="match status" value="1"/>
</dbReference>
<dbReference type="STRING" id="1081109.A0A168ELG4"/>
<feature type="chain" id="PRO_5007896579" evidence="3">
    <location>
        <begin position="24"/>
        <end position="615"/>
    </location>
</feature>
<gene>
    <name evidence="4" type="ORF">AAL_02474</name>
</gene>
<dbReference type="PANTHER" id="PTHR11905:SF159">
    <property type="entry name" value="ADAM METALLOPROTEASE"/>
    <property type="match status" value="1"/>
</dbReference>
<dbReference type="InterPro" id="IPR024079">
    <property type="entry name" value="MetalloPept_cat_dom_sf"/>
</dbReference>
<feature type="transmembrane region" description="Helical" evidence="2">
    <location>
        <begin position="530"/>
        <end position="551"/>
    </location>
</feature>
<accession>A0A168ELG4</accession>
<feature type="region of interest" description="Disordered" evidence="1">
    <location>
        <begin position="595"/>
        <end position="615"/>
    </location>
</feature>
<dbReference type="SUPFAM" id="SSF55486">
    <property type="entry name" value="Metalloproteases ('zincins'), catalytic domain"/>
    <property type="match status" value="1"/>
</dbReference>
<dbReference type="OrthoDB" id="5951731at2759"/>
<sequence>MHMILWHLARAGALLCLARSVNATSFQSEHPHHVVRLEDIAWSSPTITQGHPEHVQLSFRLQDQPARQVMLDLERNDDIYEQPLQTRHLDQHGAVAAAETIPARSHLAFRGRATSARHDNRPRGGLGRAAAAGWARLTVFVKDGVQLGEGAFSLDGVEYHVQPDYVYSRAHGSNPLPLDHRVVPTMIAWREEVDGEDGGGGNAELRRRSTSNETCSVADVDFNLGQMGLGGARGSSSSSSHLAARQNSGGDLNSLDLGGLIGSTAGCPGTRQIALLGIATDCSYTAQFNSTDDLRQHLLSVVNTASRLYEQSFNIALRLQNLTVSDANCPRTGSGSGSSTPWNLACSGSGSGSTGSVGISTRLSLFTDWRRGLGADGNAVWSLLTTCNSGSTVGIAWIGTVCNGARASGGSRQGTLGANVVSSCDAGARYIMNPASTTTMTEFSPCTIGTICTAMGRNFVRTNCLSGNDNVTTISSGITGADYLDGTPCGGGGDDSGSRFCYSGECRASRSRGGAGGSSDAASWISRNKAVFIVVVVVAALLVLLVAWWCVSCVRRRSARRVEETNSARLAALRAHQQQQQQPPAMAARQPIASGSPVVLPLPPSRRPVYPHRYA</sequence>
<evidence type="ECO:0000256" key="3">
    <source>
        <dbReference type="SAM" id="SignalP"/>
    </source>
</evidence>
<dbReference type="Proteomes" id="UP000078544">
    <property type="component" value="Unassembled WGS sequence"/>
</dbReference>
<dbReference type="Pfam" id="PF13688">
    <property type="entry name" value="Reprolysin_5"/>
    <property type="match status" value="1"/>
</dbReference>
<keyword evidence="4" id="KW-0645">Protease</keyword>
<name>A0A168ELG4_9HYPO</name>